<dbReference type="PANTHER" id="PTHR46100:SF2">
    <property type="entry name" value="OS05G0453700 PROTEIN"/>
    <property type="match status" value="1"/>
</dbReference>
<dbReference type="Proteomes" id="UP001552299">
    <property type="component" value="Unassembled WGS sequence"/>
</dbReference>
<accession>A0ABD0UUW0</accession>
<evidence type="ECO:0000313" key="3">
    <source>
        <dbReference type="Proteomes" id="UP001552299"/>
    </source>
</evidence>
<feature type="domain" description="UspA" evidence="1">
    <location>
        <begin position="5"/>
        <end position="168"/>
    </location>
</feature>
<comment type="caution">
    <text evidence="2">The sequence shown here is derived from an EMBL/GenBank/DDBJ whole genome shotgun (WGS) entry which is preliminary data.</text>
</comment>
<keyword evidence="3" id="KW-1185">Reference proteome</keyword>
<evidence type="ECO:0000313" key="2">
    <source>
        <dbReference type="EMBL" id="KAL0916250.1"/>
    </source>
</evidence>
<proteinExistence type="predicted"/>
<dbReference type="InterPro" id="IPR014729">
    <property type="entry name" value="Rossmann-like_a/b/a_fold"/>
</dbReference>
<dbReference type="AlphaFoldDB" id="A0ABD0UUW0"/>
<dbReference type="Gene3D" id="3.40.50.620">
    <property type="entry name" value="HUPs"/>
    <property type="match status" value="1"/>
</dbReference>
<dbReference type="Pfam" id="PF00582">
    <property type="entry name" value="Usp"/>
    <property type="match status" value="1"/>
</dbReference>
<dbReference type="SUPFAM" id="SSF52402">
    <property type="entry name" value="Adenine nucleotide alpha hydrolases-like"/>
    <property type="match status" value="1"/>
</dbReference>
<name>A0ABD0UUW0_DENTH</name>
<evidence type="ECO:0000259" key="1">
    <source>
        <dbReference type="Pfam" id="PF00582"/>
    </source>
</evidence>
<organism evidence="2 3">
    <name type="scientific">Dendrobium thyrsiflorum</name>
    <name type="common">Pinecone-like raceme dendrobium</name>
    <name type="synonym">Orchid</name>
    <dbReference type="NCBI Taxonomy" id="117978"/>
    <lineage>
        <taxon>Eukaryota</taxon>
        <taxon>Viridiplantae</taxon>
        <taxon>Streptophyta</taxon>
        <taxon>Embryophyta</taxon>
        <taxon>Tracheophyta</taxon>
        <taxon>Spermatophyta</taxon>
        <taxon>Magnoliopsida</taxon>
        <taxon>Liliopsida</taxon>
        <taxon>Asparagales</taxon>
        <taxon>Orchidaceae</taxon>
        <taxon>Epidendroideae</taxon>
        <taxon>Malaxideae</taxon>
        <taxon>Dendrobiinae</taxon>
        <taxon>Dendrobium</taxon>
    </lineage>
</organism>
<dbReference type="CDD" id="cd23659">
    <property type="entry name" value="USP_At3g01520-like"/>
    <property type="match status" value="1"/>
</dbReference>
<protein>
    <recommendedName>
        <fullName evidence="1">UspA domain-containing protein</fullName>
    </recommendedName>
</protein>
<reference evidence="2 3" key="1">
    <citation type="journal article" date="2024" name="Plant Biotechnol. J.">
        <title>Dendrobium thyrsiflorum genome and its molecular insights into genes involved in important horticultural traits.</title>
        <authorList>
            <person name="Chen B."/>
            <person name="Wang J.Y."/>
            <person name="Zheng P.J."/>
            <person name="Li K.L."/>
            <person name="Liang Y.M."/>
            <person name="Chen X.F."/>
            <person name="Zhang C."/>
            <person name="Zhao X."/>
            <person name="He X."/>
            <person name="Zhang G.Q."/>
            <person name="Liu Z.J."/>
            <person name="Xu Q."/>
        </authorList>
    </citation>
    <scope>NUCLEOTIDE SEQUENCE [LARGE SCALE GENOMIC DNA]</scope>
    <source>
        <strain evidence="2">GZMU011</strain>
    </source>
</reference>
<dbReference type="PANTHER" id="PTHR46100">
    <property type="entry name" value="IMP2'P"/>
    <property type="match status" value="1"/>
</dbReference>
<gene>
    <name evidence="2" type="ORF">M5K25_013743</name>
</gene>
<dbReference type="InterPro" id="IPR006016">
    <property type="entry name" value="UspA"/>
</dbReference>
<dbReference type="EMBL" id="JANQDX010000011">
    <property type="protein sequence ID" value="KAL0916250.1"/>
    <property type="molecule type" value="Genomic_DNA"/>
</dbReference>
<sequence>MAGDRRIGVALDFSKSSKLALQWAIENLVEKGDSLVIIHVKSPTADESKNALWFQSGSRNHFPKISTQVLILCSRMIESLLLIDPLLLISALIPLTELRLPEVVRQYDVEFDAEVFDLLDTASRQKEIAIVMKIYWGDAREKLCLSVDDQRLDSLVMGSRGLSPLKRFEALCLSLFLGLGLPSSRSNSSDDPLHQFGIGAWSLRRMMDCRRRWAADED</sequence>